<sequence>MTSPRTGTAGLLVSDVDSTFIDQEVIELLARSTGREAEVAAVTERAMAGELDFAASLRARVAVLRGVPVTEVEAAARAVTLTHGARELVAAAHAADWTVALVSGGFTAVIERFTQGLGITEIWANGLGVDEAAGVLTGEVAGTIVDRPAKAARLREIAQRLGIDLRRTVGVGDGANDRDLLRTAAVGVAFCAKPALREHADLIVDERDLMQVWEGAQRLLAERGRLQPHARAQTKSRSTAGSP</sequence>
<evidence type="ECO:0000256" key="7">
    <source>
        <dbReference type="ARBA" id="ARBA00022801"/>
    </source>
</evidence>
<dbReference type="Pfam" id="PF12710">
    <property type="entry name" value="HAD"/>
    <property type="match status" value="1"/>
</dbReference>
<keyword evidence="6" id="KW-0479">Metal-binding</keyword>
<comment type="similarity">
    <text evidence="3">Belongs to the HAD-like hydrolase superfamily. SerB family.</text>
</comment>
<protein>
    <recommendedName>
        <fullName evidence="4">phosphoserine phosphatase</fullName>
        <ecNumber evidence="4">3.1.3.3</ecNumber>
    </recommendedName>
    <alternativeName>
        <fullName evidence="10">O-phosphoserine phosphohydrolase</fullName>
    </alternativeName>
</protein>
<dbReference type="SFLD" id="SFLDG01136">
    <property type="entry name" value="C1.6:_Phosphoserine_Phosphatas"/>
    <property type="match status" value="1"/>
</dbReference>
<dbReference type="RefSeq" id="WP_344335458.1">
    <property type="nucleotide sequence ID" value="NZ_BAAAPZ010000002.1"/>
</dbReference>
<evidence type="ECO:0000256" key="12">
    <source>
        <dbReference type="ARBA" id="ARBA00048523"/>
    </source>
</evidence>
<dbReference type="SFLD" id="SFLDF00029">
    <property type="entry name" value="phosphoserine_phosphatase"/>
    <property type="match status" value="1"/>
</dbReference>
<comment type="caution">
    <text evidence="14">The sequence shown here is derived from an EMBL/GenBank/DDBJ whole genome shotgun (WGS) entry which is preliminary data.</text>
</comment>
<dbReference type="EMBL" id="BAAAPZ010000002">
    <property type="protein sequence ID" value="GAA2091488.1"/>
    <property type="molecule type" value="Genomic_DNA"/>
</dbReference>
<evidence type="ECO:0000256" key="11">
    <source>
        <dbReference type="ARBA" id="ARBA00048138"/>
    </source>
</evidence>
<evidence type="ECO:0000256" key="2">
    <source>
        <dbReference type="ARBA" id="ARBA00005135"/>
    </source>
</evidence>
<dbReference type="PANTHER" id="PTHR43344">
    <property type="entry name" value="PHOSPHOSERINE PHOSPHATASE"/>
    <property type="match status" value="1"/>
</dbReference>
<evidence type="ECO:0000256" key="1">
    <source>
        <dbReference type="ARBA" id="ARBA00001946"/>
    </source>
</evidence>
<dbReference type="SFLD" id="SFLDG01137">
    <property type="entry name" value="C1.6.1:_Phosphoserine_Phosphat"/>
    <property type="match status" value="1"/>
</dbReference>
<comment type="catalytic activity">
    <reaction evidence="12">
        <text>O-phospho-D-serine + H2O = D-serine + phosphate</text>
        <dbReference type="Rhea" id="RHEA:24873"/>
        <dbReference type="ChEBI" id="CHEBI:15377"/>
        <dbReference type="ChEBI" id="CHEBI:35247"/>
        <dbReference type="ChEBI" id="CHEBI:43474"/>
        <dbReference type="ChEBI" id="CHEBI:58680"/>
        <dbReference type="EC" id="3.1.3.3"/>
    </reaction>
</comment>
<dbReference type="InterPro" id="IPR004469">
    <property type="entry name" value="PSP"/>
</dbReference>
<name>A0ABN2WG59_9MICO</name>
<evidence type="ECO:0000256" key="5">
    <source>
        <dbReference type="ARBA" id="ARBA00022605"/>
    </source>
</evidence>
<feature type="region of interest" description="Disordered" evidence="13">
    <location>
        <begin position="224"/>
        <end position="243"/>
    </location>
</feature>
<dbReference type="Gene3D" id="3.40.50.1000">
    <property type="entry name" value="HAD superfamily/HAD-like"/>
    <property type="match status" value="1"/>
</dbReference>
<dbReference type="InterPro" id="IPR050582">
    <property type="entry name" value="HAD-like_SerB"/>
</dbReference>
<keyword evidence="15" id="KW-1185">Reference proteome</keyword>
<evidence type="ECO:0000256" key="3">
    <source>
        <dbReference type="ARBA" id="ARBA00009184"/>
    </source>
</evidence>
<keyword evidence="8" id="KW-0460">Magnesium</keyword>
<dbReference type="SUPFAM" id="SSF56784">
    <property type="entry name" value="HAD-like"/>
    <property type="match status" value="1"/>
</dbReference>
<keyword evidence="7" id="KW-0378">Hydrolase</keyword>
<comment type="pathway">
    <text evidence="2">Amino-acid biosynthesis; L-serine biosynthesis; L-serine from 3-phospho-D-glycerate: step 3/3.</text>
</comment>
<dbReference type="InterPro" id="IPR036412">
    <property type="entry name" value="HAD-like_sf"/>
</dbReference>
<accession>A0ABN2WG59</accession>
<evidence type="ECO:0000313" key="15">
    <source>
        <dbReference type="Proteomes" id="UP001500984"/>
    </source>
</evidence>
<dbReference type="NCBIfam" id="TIGR01488">
    <property type="entry name" value="HAD-SF-IB"/>
    <property type="match status" value="1"/>
</dbReference>
<evidence type="ECO:0000313" key="14">
    <source>
        <dbReference type="EMBL" id="GAA2091488.1"/>
    </source>
</evidence>
<dbReference type="SFLD" id="SFLDS00003">
    <property type="entry name" value="Haloacid_Dehalogenase"/>
    <property type="match status" value="1"/>
</dbReference>
<dbReference type="Proteomes" id="UP001500984">
    <property type="component" value="Unassembled WGS sequence"/>
</dbReference>
<keyword evidence="9" id="KW-0718">Serine biosynthesis</keyword>
<dbReference type="InterPro" id="IPR023214">
    <property type="entry name" value="HAD_sf"/>
</dbReference>
<reference evidence="14 15" key="1">
    <citation type="journal article" date="2019" name="Int. J. Syst. Evol. Microbiol.">
        <title>The Global Catalogue of Microorganisms (GCM) 10K type strain sequencing project: providing services to taxonomists for standard genome sequencing and annotation.</title>
        <authorList>
            <consortium name="The Broad Institute Genomics Platform"/>
            <consortium name="The Broad Institute Genome Sequencing Center for Infectious Disease"/>
            <person name="Wu L."/>
            <person name="Ma J."/>
        </authorList>
    </citation>
    <scope>NUCLEOTIDE SEQUENCE [LARGE SCALE GENOMIC DNA]</scope>
    <source>
        <strain evidence="14 15">JCM 15900</strain>
    </source>
</reference>
<dbReference type="EC" id="3.1.3.3" evidence="4"/>
<comment type="cofactor">
    <cofactor evidence="1">
        <name>Mg(2+)</name>
        <dbReference type="ChEBI" id="CHEBI:18420"/>
    </cofactor>
</comment>
<evidence type="ECO:0000256" key="6">
    <source>
        <dbReference type="ARBA" id="ARBA00022723"/>
    </source>
</evidence>
<evidence type="ECO:0000256" key="13">
    <source>
        <dbReference type="SAM" id="MobiDB-lite"/>
    </source>
</evidence>
<gene>
    <name evidence="14" type="primary">serB</name>
    <name evidence="14" type="ORF">GCM10009823_08640</name>
</gene>
<organism evidence="14 15">
    <name type="scientific">Brevibacterium salitolerans</name>
    <dbReference type="NCBI Taxonomy" id="1403566"/>
    <lineage>
        <taxon>Bacteria</taxon>
        <taxon>Bacillati</taxon>
        <taxon>Actinomycetota</taxon>
        <taxon>Actinomycetes</taxon>
        <taxon>Micrococcales</taxon>
        <taxon>Brevibacteriaceae</taxon>
        <taxon>Brevibacterium</taxon>
    </lineage>
</organism>
<dbReference type="PANTHER" id="PTHR43344:SF2">
    <property type="entry name" value="PHOSPHOSERINE PHOSPHATASE"/>
    <property type="match status" value="1"/>
</dbReference>
<keyword evidence="5" id="KW-0028">Amino-acid biosynthesis</keyword>
<dbReference type="NCBIfam" id="TIGR00338">
    <property type="entry name" value="serB"/>
    <property type="match status" value="1"/>
</dbReference>
<evidence type="ECO:0000256" key="4">
    <source>
        <dbReference type="ARBA" id="ARBA00012640"/>
    </source>
</evidence>
<comment type="catalytic activity">
    <reaction evidence="11">
        <text>O-phospho-L-serine + H2O = L-serine + phosphate</text>
        <dbReference type="Rhea" id="RHEA:21208"/>
        <dbReference type="ChEBI" id="CHEBI:15377"/>
        <dbReference type="ChEBI" id="CHEBI:33384"/>
        <dbReference type="ChEBI" id="CHEBI:43474"/>
        <dbReference type="ChEBI" id="CHEBI:57524"/>
        <dbReference type="EC" id="3.1.3.3"/>
    </reaction>
</comment>
<evidence type="ECO:0000256" key="9">
    <source>
        <dbReference type="ARBA" id="ARBA00023299"/>
    </source>
</evidence>
<evidence type="ECO:0000256" key="10">
    <source>
        <dbReference type="ARBA" id="ARBA00031693"/>
    </source>
</evidence>
<evidence type="ECO:0000256" key="8">
    <source>
        <dbReference type="ARBA" id="ARBA00022842"/>
    </source>
</evidence>
<proteinExistence type="inferred from homology"/>